<evidence type="ECO:0000313" key="2">
    <source>
        <dbReference type="EMBL" id="OAL10333.1"/>
    </source>
</evidence>
<dbReference type="InterPro" id="IPR022382">
    <property type="entry name" value="Mycoplasma_peptidase_DUF31"/>
</dbReference>
<organism evidence="2 3">
    <name type="scientific">Candidatus Mycoplasma haematobovis</name>
    <dbReference type="NCBI Taxonomy" id="432608"/>
    <lineage>
        <taxon>Bacteria</taxon>
        <taxon>Bacillati</taxon>
        <taxon>Mycoplasmatota</taxon>
        <taxon>Mollicutes</taxon>
        <taxon>Mycoplasmataceae</taxon>
        <taxon>Mycoplasma</taxon>
    </lineage>
</organism>
<feature type="domain" description="DUF31" evidence="1">
    <location>
        <begin position="124"/>
        <end position="163"/>
    </location>
</feature>
<evidence type="ECO:0000313" key="3">
    <source>
        <dbReference type="Proteomes" id="UP000077623"/>
    </source>
</evidence>
<dbReference type="EMBL" id="LWUJ01000011">
    <property type="protein sequence ID" value="OAL10333.1"/>
    <property type="molecule type" value="Genomic_DNA"/>
</dbReference>
<keyword evidence="3" id="KW-1185">Reference proteome</keyword>
<protein>
    <recommendedName>
        <fullName evidence="1">DUF31 domain-containing protein</fullName>
    </recommendedName>
</protein>
<sequence>MPVNLKVLGAGILTVSTAFIALKQSGSESVLVESTKSAPTKDVSNVDTIGPHPEIQNSYDSNPLSLQLGSTWEPSPVNYTGEITESYDWGVGYTKEDKERNREVANKVLGTLEDYTFKLFLPCTVGTGWILDYEIPKDPNQYPTKWYIATASHVIQRLSFSENPYGQLLPKRHEWAKTARQKKQTYIDSISDPNYEVRRNCQASHDLGYFDMNISQEKTWEAGRRADIGGGG</sequence>
<evidence type="ECO:0000259" key="1">
    <source>
        <dbReference type="Pfam" id="PF01732"/>
    </source>
</evidence>
<name>A0A1A9QCZ8_9MOLU</name>
<dbReference type="AlphaFoldDB" id="A0A1A9QCZ8"/>
<gene>
    <name evidence="2" type="ORF">A6V39_02750</name>
</gene>
<dbReference type="Proteomes" id="UP000077623">
    <property type="component" value="Unassembled WGS sequence"/>
</dbReference>
<dbReference type="STRING" id="432608.A6V39_02750"/>
<reference evidence="3" key="1">
    <citation type="submission" date="2016-04" db="EMBL/GenBank/DDBJ databases">
        <authorList>
            <person name="Quiroz-Castaneda R.E."/>
            <person name="Martinez-Ocampo F."/>
        </authorList>
    </citation>
    <scope>NUCLEOTIDE SEQUENCE [LARGE SCALE GENOMIC DNA]</scope>
    <source>
        <strain evidence="3">INIFAP01</strain>
    </source>
</reference>
<comment type="caution">
    <text evidence="2">The sequence shown here is derived from an EMBL/GenBank/DDBJ whole genome shotgun (WGS) entry which is preliminary data.</text>
</comment>
<proteinExistence type="predicted"/>
<dbReference type="RefSeq" id="WP_187150176.1">
    <property type="nucleotide sequence ID" value="NZ_LWUJ01000011.1"/>
</dbReference>
<accession>A0A1A9QCZ8</accession>
<dbReference type="Pfam" id="PF01732">
    <property type="entry name" value="Mycop_pep_DUF31"/>
    <property type="match status" value="1"/>
</dbReference>